<dbReference type="Proteomes" id="UP000219286">
    <property type="component" value="Unassembled WGS sequence"/>
</dbReference>
<proteinExistence type="predicted"/>
<accession>A0A2H2ZYB6</accession>
<dbReference type="AlphaFoldDB" id="A0A2H2ZYB6"/>
<organism evidence="1 2">
    <name type="scientific">Trichoderma parareesei</name>
    <name type="common">Filamentous fungus</name>
    <dbReference type="NCBI Taxonomy" id="858221"/>
    <lineage>
        <taxon>Eukaryota</taxon>
        <taxon>Fungi</taxon>
        <taxon>Dikarya</taxon>
        <taxon>Ascomycota</taxon>
        <taxon>Pezizomycotina</taxon>
        <taxon>Sordariomycetes</taxon>
        <taxon>Hypocreomycetidae</taxon>
        <taxon>Hypocreales</taxon>
        <taxon>Hypocreaceae</taxon>
        <taxon>Trichoderma</taxon>
    </lineage>
</organism>
<reference evidence="1 2" key="1">
    <citation type="journal article" date="2015" name="Genome Announc.">
        <title>Genome sequence and annotation of Trichoderma parareesei, the ancestor of the cellulase producer Trichoderma reesei.</title>
        <authorList>
            <person name="Yang D."/>
            <person name="Pomraning K."/>
            <person name="Kopchinskiy A."/>
            <person name="Karimi Aghcheh R."/>
            <person name="Atanasova L."/>
            <person name="Chenthamara K."/>
            <person name="Baker S.E."/>
            <person name="Zhang R."/>
            <person name="Shen Q."/>
            <person name="Freitag M."/>
            <person name="Kubicek C.P."/>
            <person name="Druzhinina I.S."/>
        </authorList>
    </citation>
    <scope>NUCLEOTIDE SEQUENCE [LARGE SCALE GENOMIC DNA]</scope>
    <source>
        <strain evidence="1 2">CBS 125925</strain>
    </source>
</reference>
<keyword evidence="2" id="KW-1185">Reference proteome</keyword>
<evidence type="ECO:0000313" key="2">
    <source>
        <dbReference type="Proteomes" id="UP000219286"/>
    </source>
</evidence>
<name>A0A2H2ZYB6_TRIPA</name>
<comment type="caution">
    <text evidence="1">The sequence shown here is derived from an EMBL/GenBank/DDBJ whole genome shotgun (WGS) entry which is preliminary data.</text>
</comment>
<evidence type="ECO:0000313" key="1">
    <source>
        <dbReference type="EMBL" id="OTA08010.1"/>
    </source>
</evidence>
<gene>
    <name evidence="1" type="ORF">A9Z42_0089410</name>
</gene>
<dbReference type="EMBL" id="LFMI01000814">
    <property type="protein sequence ID" value="OTA08010.1"/>
    <property type="molecule type" value="Genomic_DNA"/>
</dbReference>
<protein>
    <submittedName>
        <fullName evidence="1">Uncharacterized protein</fullName>
    </submittedName>
</protein>
<sequence length="65" mass="6743">MSVKAVPATLHLLQLPKVPSTSCFDARYPPTTPTIALASIITTTTNTITITIALSRLASTSVCAA</sequence>